<evidence type="ECO:0000313" key="4">
    <source>
        <dbReference type="Proteomes" id="UP000294650"/>
    </source>
</evidence>
<name>A0A4R3NE26_9BACI</name>
<evidence type="ECO:0000256" key="2">
    <source>
        <dbReference type="HAMAP-Rule" id="MF_01126"/>
    </source>
</evidence>
<comment type="subcellular location">
    <subcellularLocation>
        <location evidence="2">Cytoplasm</location>
    </subcellularLocation>
</comment>
<comment type="caution">
    <text evidence="3">The sequence shown here is derived from an EMBL/GenBank/DDBJ whole genome shotgun (WGS) entry which is preliminary data.</text>
</comment>
<keyword evidence="4" id="KW-1185">Reference proteome</keyword>
<dbReference type="Proteomes" id="UP000294650">
    <property type="component" value="Unassembled WGS sequence"/>
</dbReference>
<evidence type="ECO:0000313" key="3">
    <source>
        <dbReference type="EMBL" id="TCT26895.1"/>
    </source>
</evidence>
<accession>A0A4R3NE26</accession>
<dbReference type="OrthoDB" id="2990788at2"/>
<keyword evidence="1 2" id="KW-0963">Cytoplasm</keyword>
<dbReference type="GO" id="GO:0005737">
    <property type="term" value="C:cytoplasm"/>
    <property type="evidence" value="ECO:0007669"/>
    <property type="project" value="UniProtKB-SubCell"/>
</dbReference>
<comment type="similarity">
    <text evidence="2">Belongs to the UPF0298 family.</text>
</comment>
<dbReference type="RefSeq" id="WP_132370311.1">
    <property type="nucleotide sequence ID" value="NZ_SMAN01000001.1"/>
</dbReference>
<dbReference type="PIRSF" id="PIRSF031653">
    <property type="entry name" value="UCP031653"/>
    <property type="match status" value="1"/>
</dbReference>
<dbReference type="HAMAP" id="MF_01126">
    <property type="entry name" value="UPF0298"/>
    <property type="match status" value="1"/>
</dbReference>
<dbReference type="InterPro" id="IPR016979">
    <property type="entry name" value="DUF2129"/>
</dbReference>
<sequence length="94" mass="11528">MWTKRQGLIVWLRHLKYLRKIRRYGHIIYSSKKLKYVVMYVNQDEAESLAEKLQSLPFVTRVEPSYKPYVNQNYKNSRPDQAKEYDYKYGFFHS</sequence>
<dbReference type="AlphaFoldDB" id="A0A4R3NE26"/>
<reference evidence="3 4" key="1">
    <citation type="submission" date="2019-03" db="EMBL/GenBank/DDBJ databases">
        <title>Genomic Encyclopedia of Type Strains, Phase IV (KMG-IV): sequencing the most valuable type-strain genomes for metagenomic binning, comparative biology and taxonomic classification.</title>
        <authorList>
            <person name="Goeker M."/>
        </authorList>
    </citation>
    <scope>NUCLEOTIDE SEQUENCE [LARGE SCALE GENOMIC DNA]</scope>
    <source>
        <strain evidence="3 4">DSM 25894</strain>
    </source>
</reference>
<dbReference type="NCBIfam" id="NF002777">
    <property type="entry name" value="PRK02886.1"/>
    <property type="match status" value="1"/>
</dbReference>
<organism evidence="3 4">
    <name type="scientific">Melghiribacillus thermohalophilus</name>
    <dbReference type="NCBI Taxonomy" id="1324956"/>
    <lineage>
        <taxon>Bacteria</taxon>
        <taxon>Bacillati</taxon>
        <taxon>Bacillota</taxon>
        <taxon>Bacilli</taxon>
        <taxon>Bacillales</taxon>
        <taxon>Bacillaceae</taxon>
        <taxon>Melghiribacillus</taxon>
    </lineage>
</organism>
<gene>
    <name evidence="3" type="ORF">EDD68_101252</name>
</gene>
<evidence type="ECO:0000256" key="1">
    <source>
        <dbReference type="ARBA" id="ARBA00022490"/>
    </source>
</evidence>
<dbReference type="EMBL" id="SMAN01000001">
    <property type="protein sequence ID" value="TCT26895.1"/>
    <property type="molecule type" value="Genomic_DNA"/>
</dbReference>
<protein>
    <recommendedName>
        <fullName evidence="2">UPF0298 protein EDD68_101252</fullName>
    </recommendedName>
</protein>
<proteinExistence type="inferred from homology"/>
<dbReference type="Pfam" id="PF09902">
    <property type="entry name" value="DUF2129"/>
    <property type="match status" value="1"/>
</dbReference>